<dbReference type="PANTHER" id="PTHR34873">
    <property type="entry name" value="SSR1766 PROTEIN"/>
    <property type="match status" value="1"/>
</dbReference>
<protein>
    <recommendedName>
        <fullName evidence="1">HicB-like antitoxin of toxin-antitoxin system domain-containing protein</fullName>
    </recommendedName>
</protein>
<dbReference type="Gene3D" id="1.10.1220.10">
    <property type="entry name" value="Met repressor-like"/>
    <property type="match status" value="1"/>
</dbReference>
<dbReference type="GO" id="GO:0043565">
    <property type="term" value="F:sequence-specific DNA binding"/>
    <property type="evidence" value="ECO:0007669"/>
    <property type="project" value="UniProtKB-ARBA"/>
</dbReference>
<organism evidence="2 3">
    <name type="scientific">Yersinia pestis bv. Antiqua (strain Antiqua)</name>
    <dbReference type="NCBI Taxonomy" id="360102"/>
    <lineage>
        <taxon>Bacteria</taxon>
        <taxon>Pseudomonadati</taxon>
        <taxon>Pseudomonadota</taxon>
        <taxon>Gammaproteobacteria</taxon>
        <taxon>Enterobacterales</taxon>
        <taxon>Yersiniaceae</taxon>
        <taxon>Yersinia</taxon>
    </lineage>
</organism>
<evidence type="ECO:0000313" key="3">
    <source>
        <dbReference type="Proteomes" id="UP000001971"/>
    </source>
</evidence>
<evidence type="ECO:0000313" key="2">
    <source>
        <dbReference type="EMBL" id="ABG13159.1"/>
    </source>
</evidence>
<dbReference type="PANTHER" id="PTHR34873:SF3">
    <property type="entry name" value="ADDICTION MODULE TOXIN, HICA FAMILY"/>
    <property type="match status" value="1"/>
</dbReference>
<dbReference type="PATRIC" id="fig|360102.15.peg.4276"/>
<dbReference type="GeneID" id="57976764"/>
<name>A0A0E1NWJ8_YERPA</name>
<sequence length="139" mass="15549">MAIYPAYVHVDNDGSASGYFPDVKGCIFAINAGEDLFAEASSALDAHFEALVSEGIEIPEAHDMPYHVYRNPCDYADGGQWYNVNIDMSKYDGKVERINVTLPHRLIHQIDTIVKVRPEYASRSNFLAEAARKELQKLA</sequence>
<dbReference type="GO" id="GO:0006355">
    <property type="term" value="P:regulation of DNA-templated transcription"/>
    <property type="evidence" value="ECO:0007669"/>
    <property type="project" value="InterPro"/>
</dbReference>
<dbReference type="AlphaFoldDB" id="A0A0E1NWJ8"/>
<accession>A0A0E1NWJ8</accession>
<gene>
    <name evidence="2" type="ordered locus">YPA_1192</name>
</gene>
<dbReference type="InterPro" id="IPR031807">
    <property type="entry name" value="HicB-like"/>
</dbReference>
<reference evidence="2 3" key="1">
    <citation type="journal article" date="2006" name="J. Bacteriol.">
        <title>Complete genome sequence of Yersinia pestis strains Antiqua and Nepal516: evidence of gene reduction in an emerging pathogen.</title>
        <authorList>
            <person name="Chain P.S."/>
            <person name="Hu P."/>
            <person name="Malfatti S.A."/>
            <person name="Radnedge L."/>
            <person name="Larimer F."/>
            <person name="Vergez L.M."/>
            <person name="Worsham P."/>
            <person name="Chu M.C."/>
            <person name="Andersen G.L."/>
        </authorList>
    </citation>
    <scope>NUCLEOTIDE SEQUENCE [LARGE SCALE GENOMIC DNA]</scope>
    <source>
        <strain evidence="2 3">Antiqua</strain>
    </source>
</reference>
<dbReference type="RefSeq" id="WP_002211129.1">
    <property type="nucleotide sequence ID" value="NC_008150.1"/>
</dbReference>
<dbReference type="KEGG" id="ypa:YPA_1192"/>
<evidence type="ECO:0000259" key="1">
    <source>
        <dbReference type="Pfam" id="PF15919"/>
    </source>
</evidence>
<dbReference type="Proteomes" id="UP000001971">
    <property type="component" value="Chromosome"/>
</dbReference>
<proteinExistence type="predicted"/>
<feature type="domain" description="HicB-like antitoxin of toxin-antitoxin system" evidence="1">
    <location>
        <begin position="4"/>
        <end position="131"/>
    </location>
</feature>
<dbReference type="SUPFAM" id="SSF143100">
    <property type="entry name" value="TTHA1013/TTHA0281-like"/>
    <property type="match status" value="1"/>
</dbReference>
<dbReference type="Pfam" id="PF15919">
    <property type="entry name" value="HicB_lk_antitox"/>
    <property type="match status" value="1"/>
</dbReference>
<dbReference type="InterPro" id="IPR013321">
    <property type="entry name" value="Arc_rbn_hlx_hlx"/>
</dbReference>
<dbReference type="InterPro" id="IPR035069">
    <property type="entry name" value="TTHA1013/TTHA0281-like"/>
</dbReference>
<dbReference type="CDD" id="cd22231">
    <property type="entry name" value="RHH_NikR_HicB-like"/>
    <property type="match status" value="1"/>
</dbReference>
<dbReference type="EMBL" id="CP000308">
    <property type="protein sequence ID" value="ABG13159.1"/>
    <property type="molecule type" value="Genomic_DNA"/>
</dbReference>
<dbReference type="Gene3D" id="3.30.160.250">
    <property type="match status" value="1"/>
</dbReference>
<dbReference type="HOGENOM" id="CLU_114047_1_1_6"/>